<feature type="region of interest" description="Disordered" evidence="1">
    <location>
        <begin position="104"/>
        <end position="130"/>
    </location>
</feature>
<gene>
    <name evidence="2" type="ORF">JOB18_018428</name>
</gene>
<dbReference type="InterPro" id="IPR028042">
    <property type="entry name" value="DUF4639"/>
</dbReference>
<feature type="region of interest" description="Disordered" evidence="1">
    <location>
        <begin position="145"/>
        <end position="218"/>
    </location>
</feature>
<sequence>MPRSVVKSQGSKEITTPSGPATPPPVQDPEYIVPGRLTKAQWTKALRQEHTDDIVGEIVDDLLNKVMEGCLKAHVKGQLVPYCTSWAKSYFTRILEQQIMCPDEGEEPEEAPKPEDTEPFPAPCDPWAQGSVPVVSATHQTYRTVSQQDEGVQVPAQTETTGNQQCNGKGQTTISPKRPDKETSPKKPGSDKHCNGISPRPPPTTNQRRKQLGSLVPRPVQGKLLPVLSYSARKKEAEVESKNRIYLVRPKVADNNYTKANPRITNGFSKLESKFTKPQTERTMATLPPLTSSKD</sequence>
<dbReference type="PANTHER" id="PTHR34438">
    <property type="entry name" value="SI:DKEY-97L20.6"/>
    <property type="match status" value="1"/>
</dbReference>
<dbReference type="Proteomes" id="UP000693946">
    <property type="component" value="Linkage Group LG5"/>
</dbReference>
<feature type="compositionally biased region" description="Basic and acidic residues" evidence="1">
    <location>
        <begin position="177"/>
        <end position="194"/>
    </location>
</feature>
<feature type="compositionally biased region" description="Polar residues" evidence="1">
    <location>
        <begin position="1"/>
        <end position="19"/>
    </location>
</feature>
<comment type="caution">
    <text evidence="2">The sequence shown here is derived from an EMBL/GenBank/DDBJ whole genome shotgun (WGS) entry which is preliminary data.</text>
</comment>
<dbReference type="Pfam" id="PF15479">
    <property type="entry name" value="DUF4639"/>
    <property type="match status" value="1"/>
</dbReference>
<feature type="compositionally biased region" description="Polar residues" evidence="1">
    <location>
        <begin position="145"/>
        <end position="175"/>
    </location>
</feature>
<feature type="compositionally biased region" description="Polar residues" evidence="1">
    <location>
        <begin position="276"/>
        <end position="295"/>
    </location>
</feature>
<reference evidence="2 3" key="1">
    <citation type="journal article" date="2021" name="Sci. Rep.">
        <title>Chromosome anchoring in Senegalese sole (Solea senegalensis) reveals sex-associated markers and genome rearrangements in flatfish.</title>
        <authorList>
            <person name="Guerrero-Cozar I."/>
            <person name="Gomez-Garrido J."/>
            <person name="Berbel C."/>
            <person name="Martinez-Blanch J.F."/>
            <person name="Alioto T."/>
            <person name="Claros M.G."/>
            <person name="Gagnaire P.A."/>
            <person name="Manchado M."/>
        </authorList>
    </citation>
    <scope>NUCLEOTIDE SEQUENCE [LARGE SCALE GENOMIC DNA]</scope>
    <source>
        <strain evidence="2">Sse05_10M</strain>
    </source>
</reference>
<dbReference type="AlphaFoldDB" id="A0AAV6QE05"/>
<proteinExistence type="predicted"/>
<accession>A0AAV6QE05</accession>
<keyword evidence="3" id="KW-1185">Reference proteome</keyword>
<feature type="region of interest" description="Disordered" evidence="1">
    <location>
        <begin position="1"/>
        <end position="29"/>
    </location>
</feature>
<protein>
    <submittedName>
        <fullName evidence="2">Uncharacterized protein</fullName>
    </submittedName>
</protein>
<name>A0AAV6QE05_SOLSE</name>
<feature type="region of interest" description="Disordered" evidence="1">
    <location>
        <begin position="275"/>
        <end position="295"/>
    </location>
</feature>
<evidence type="ECO:0000313" key="3">
    <source>
        <dbReference type="Proteomes" id="UP000693946"/>
    </source>
</evidence>
<organism evidence="2 3">
    <name type="scientific">Solea senegalensis</name>
    <name type="common">Senegalese sole</name>
    <dbReference type="NCBI Taxonomy" id="28829"/>
    <lineage>
        <taxon>Eukaryota</taxon>
        <taxon>Metazoa</taxon>
        <taxon>Chordata</taxon>
        <taxon>Craniata</taxon>
        <taxon>Vertebrata</taxon>
        <taxon>Euteleostomi</taxon>
        <taxon>Actinopterygii</taxon>
        <taxon>Neopterygii</taxon>
        <taxon>Teleostei</taxon>
        <taxon>Neoteleostei</taxon>
        <taxon>Acanthomorphata</taxon>
        <taxon>Carangaria</taxon>
        <taxon>Pleuronectiformes</taxon>
        <taxon>Pleuronectoidei</taxon>
        <taxon>Soleidae</taxon>
        <taxon>Solea</taxon>
    </lineage>
</organism>
<evidence type="ECO:0000313" key="2">
    <source>
        <dbReference type="EMBL" id="KAG7489716.1"/>
    </source>
</evidence>
<evidence type="ECO:0000256" key="1">
    <source>
        <dbReference type="SAM" id="MobiDB-lite"/>
    </source>
</evidence>
<dbReference type="EMBL" id="JAGKHQ010000017">
    <property type="protein sequence ID" value="KAG7489716.1"/>
    <property type="molecule type" value="Genomic_DNA"/>
</dbReference>
<dbReference type="PANTHER" id="PTHR34438:SF1">
    <property type="entry name" value="CHROMOSOME 2 OPEN READING FRAME 81"/>
    <property type="match status" value="1"/>
</dbReference>